<accession>A0AAE0H1F9</accession>
<proteinExistence type="predicted"/>
<evidence type="ECO:0000313" key="1">
    <source>
        <dbReference type="EMBL" id="KAK3288202.1"/>
    </source>
</evidence>
<comment type="caution">
    <text evidence="1">The sequence shown here is derived from an EMBL/GenBank/DDBJ whole genome shotgun (WGS) entry which is preliminary data.</text>
</comment>
<protein>
    <submittedName>
        <fullName evidence="1">Uncharacterized protein</fullName>
    </submittedName>
</protein>
<dbReference type="Proteomes" id="UP001190700">
    <property type="component" value="Unassembled WGS sequence"/>
</dbReference>
<sequence length="341" mass="37076">MTTRSLTTDIVKRVRESGLHRKWAKNLRETVLGGKHEKFAGKDKDVAKLGKLIVILKTEFSTAGLDLASVEFNNPALEVIPLINELVYDTFSEVEEYAALRYPARVDPRPVLTKEHRLARENRAANWQPTEATRRQQLFYRLDPDFYRAGEVVGTAAAAAIPTGDDSEAKQLLKIVVDKLRVLEHFIKTRREVAFDPDARRAVPRCSKCAKVDTGILYHAYKDYPLGGGRPGAHAFCSPTAENDENEMRALALCHVHQQAAGDGPEAFSQVCDVHGRDAWRVGGIYERLTSLADAVGLSLTTASIAGGEAGDLSANAVSMLPAAAAGGDGERALVAQSEGA</sequence>
<name>A0AAE0H1F9_9CHLO</name>
<organism evidence="1 2">
    <name type="scientific">Cymbomonas tetramitiformis</name>
    <dbReference type="NCBI Taxonomy" id="36881"/>
    <lineage>
        <taxon>Eukaryota</taxon>
        <taxon>Viridiplantae</taxon>
        <taxon>Chlorophyta</taxon>
        <taxon>Pyramimonadophyceae</taxon>
        <taxon>Pyramimonadales</taxon>
        <taxon>Pyramimonadaceae</taxon>
        <taxon>Cymbomonas</taxon>
    </lineage>
</organism>
<gene>
    <name evidence="1" type="ORF">CYMTET_4310</name>
</gene>
<evidence type="ECO:0000313" key="2">
    <source>
        <dbReference type="Proteomes" id="UP001190700"/>
    </source>
</evidence>
<dbReference type="AlphaFoldDB" id="A0AAE0H1F9"/>
<reference evidence="1 2" key="1">
    <citation type="journal article" date="2015" name="Genome Biol. Evol.">
        <title>Comparative Genomics of a Bacterivorous Green Alga Reveals Evolutionary Causalities and Consequences of Phago-Mixotrophic Mode of Nutrition.</title>
        <authorList>
            <person name="Burns J.A."/>
            <person name="Paasch A."/>
            <person name="Narechania A."/>
            <person name="Kim E."/>
        </authorList>
    </citation>
    <scope>NUCLEOTIDE SEQUENCE [LARGE SCALE GENOMIC DNA]</scope>
    <source>
        <strain evidence="1 2">PLY_AMNH</strain>
    </source>
</reference>
<keyword evidence="2" id="KW-1185">Reference proteome</keyword>
<dbReference type="EMBL" id="LGRX02000556">
    <property type="protein sequence ID" value="KAK3288202.1"/>
    <property type="molecule type" value="Genomic_DNA"/>
</dbReference>